<accession>A0A1R3H796</accession>
<dbReference type="Proteomes" id="UP000188268">
    <property type="component" value="Unassembled WGS sequence"/>
</dbReference>
<evidence type="ECO:0000313" key="2">
    <source>
        <dbReference type="Proteomes" id="UP000188268"/>
    </source>
</evidence>
<name>A0A1R3H796_COCAP</name>
<organism evidence="1 2">
    <name type="scientific">Corchorus capsularis</name>
    <name type="common">Jute</name>
    <dbReference type="NCBI Taxonomy" id="210143"/>
    <lineage>
        <taxon>Eukaryota</taxon>
        <taxon>Viridiplantae</taxon>
        <taxon>Streptophyta</taxon>
        <taxon>Embryophyta</taxon>
        <taxon>Tracheophyta</taxon>
        <taxon>Spermatophyta</taxon>
        <taxon>Magnoliopsida</taxon>
        <taxon>eudicotyledons</taxon>
        <taxon>Gunneridae</taxon>
        <taxon>Pentapetalae</taxon>
        <taxon>rosids</taxon>
        <taxon>malvids</taxon>
        <taxon>Malvales</taxon>
        <taxon>Malvaceae</taxon>
        <taxon>Grewioideae</taxon>
        <taxon>Apeibeae</taxon>
        <taxon>Corchorus</taxon>
    </lineage>
</organism>
<proteinExistence type="predicted"/>
<gene>
    <name evidence="1" type="ORF">CCACVL1_21261</name>
</gene>
<reference evidence="1 2" key="1">
    <citation type="submission" date="2013-09" db="EMBL/GenBank/DDBJ databases">
        <title>Corchorus capsularis genome sequencing.</title>
        <authorList>
            <person name="Alam M."/>
            <person name="Haque M.S."/>
            <person name="Islam M.S."/>
            <person name="Emdad E.M."/>
            <person name="Islam M.M."/>
            <person name="Ahmed B."/>
            <person name="Halim A."/>
            <person name="Hossen Q.M.M."/>
            <person name="Hossain M.Z."/>
            <person name="Ahmed R."/>
            <person name="Khan M.M."/>
            <person name="Islam R."/>
            <person name="Rashid M.M."/>
            <person name="Khan S.A."/>
            <person name="Rahman M.S."/>
            <person name="Alam M."/>
        </authorList>
    </citation>
    <scope>NUCLEOTIDE SEQUENCE [LARGE SCALE GENOMIC DNA]</scope>
    <source>
        <strain evidence="2">cv. CVL-1</strain>
        <tissue evidence="1">Whole seedling</tissue>
    </source>
</reference>
<keyword evidence="2" id="KW-1185">Reference proteome</keyword>
<sequence length="40" mass="4553">MDFTQDMNMMISCSLNPYAIDDDSKSRTPCHCPFLRLAIA</sequence>
<protein>
    <submittedName>
        <fullName evidence="1">Uncharacterized protein</fullName>
    </submittedName>
</protein>
<dbReference type="AlphaFoldDB" id="A0A1R3H796"/>
<dbReference type="Gramene" id="OMO66227">
    <property type="protein sequence ID" value="OMO66227"/>
    <property type="gene ID" value="CCACVL1_21261"/>
</dbReference>
<comment type="caution">
    <text evidence="1">The sequence shown here is derived from an EMBL/GenBank/DDBJ whole genome shotgun (WGS) entry which is preliminary data.</text>
</comment>
<dbReference type="EMBL" id="AWWV01012548">
    <property type="protein sequence ID" value="OMO66227.1"/>
    <property type="molecule type" value="Genomic_DNA"/>
</dbReference>
<evidence type="ECO:0000313" key="1">
    <source>
        <dbReference type="EMBL" id="OMO66227.1"/>
    </source>
</evidence>